<name>A0A6B1YFY8_PSEAI</name>
<dbReference type="Pfam" id="PF22055">
    <property type="entry name" value="MvaT_DBD"/>
    <property type="match status" value="1"/>
</dbReference>
<sequence length="119" mass="13906">MSKLAAFREAERKLQEQIQLLERLKSDSHLKKELEFRDELEGLMKKYDMSLLNIIEILDPGYHHRATPQAGKPRAQRAVKIYRNPNTGETVETKGGNHKVLKEWKQEHGADVVETWRTQ</sequence>
<gene>
    <name evidence="2" type="ORF">GUL26_30765</name>
</gene>
<dbReference type="NCBIfam" id="NF041859">
    <property type="entry name" value="silencer_MvaTU"/>
    <property type="match status" value="1"/>
</dbReference>
<dbReference type="RefSeq" id="WP_105446642.1">
    <property type="nucleotide sequence ID" value="NZ_JBIDIV010000019.1"/>
</dbReference>
<dbReference type="Proteomes" id="UP000644192">
    <property type="component" value="Unassembled WGS sequence"/>
</dbReference>
<organism evidence="2 3">
    <name type="scientific">Pseudomonas aeruginosa</name>
    <dbReference type="NCBI Taxonomy" id="287"/>
    <lineage>
        <taxon>Bacteria</taxon>
        <taxon>Pseudomonadati</taxon>
        <taxon>Pseudomonadota</taxon>
        <taxon>Gammaproteobacteria</taxon>
        <taxon>Pseudomonadales</taxon>
        <taxon>Pseudomonadaceae</taxon>
        <taxon>Pseudomonas</taxon>
    </lineage>
</organism>
<evidence type="ECO:0000313" key="3">
    <source>
        <dbReference type="Proteomes" id="UP000644192"/>
    </source>
</evidence>
<proteinExistence type="predicted"/>
<protein>
    <submittedName>
        <fullName evidence="2">H-NS histone family protein</fullName>
    </submittedName>
</protein>
<dbReference type="CDD" id="cd16170">
    <property type="entry name" value="MvaT_DBD"/>
    <property type="match status" value="1"/>
</dbReference>
<comment type="caution">
    <text evidence="2">The sequence shown here is derived from an EMBL/GenBank/DDBJ whole genome shotgun (WGS) entry which is preliminary data.</text>
</comment>
<feature type="domain" description="MvaT DNA-binding" evidence="1">
    <location>
        <begin position="80"/>
        <end position="116"/>
    </location>
</feature>
<dbReference type="InterPro" id="IPR035616">
    <property type="entry name" value="MvaT_DBD"/>
</dbReference>
<evidence type="ECO:0000313" key="2">
    <source>
        <dbReference type="EMBL" id="MZZ16654.1"/>
    </source>
</evidence>
<reference evidence="2" key="1">
    <citation type="submission" date="2020-01" db="EMBL/GenBank/DDBJ databases">
        <title>Bacteria Cultured from War Wounds Associated with the Conflict in Eastern Ukraine.</title>
        <authorList>
            <person name="Snesrud E."/>
            <person name="Galac M.R."/>
            <person name="Mc Gann P."/>
            <person name="Valentine K."/>
            <person name="Viacheslav K."/>
        </authorList>
    </citation>
    <scope>NUCLEOTIDE SEQUENCE</scope>
    <source>
        <strain evidence="2">VNMU148</strain>
    </source>
</reference>
<accession>A0A6B1YFY8</accession>
<evidence type="ECO:0000259" key="1">
    <source>
        <dbReference type="Pfam" id="PF22055"/>
    </source>
</evidence>
<dbReference type="AlphaFoldDB" id="A0A6B1YFY8"/>
<dbReference type="EMBL" id="WXZT01000029">
    <property type="protein sequence ID" value="MZZ16654.1"/>
    <property type="molecule type" value="Genomic_DNA"/>
</dbReference>